<dbReference type="EMBL" id="JBGLYH010000023">
    <property type="protein sequence ID" value="MEZ7197035.1"/>
    <property type="molecule type" value="Genomic_DNA"/>
</dbReference>
<reference evidence="2 3" key="1">
    <citation type="submission" date="2024-08" db="EMBL/GenBank/DDBJ databases">
        <title>Sulfate-reducing bacteria isolated from formation water of the oil field in Kazakhstan and description of Pseudodesulfovibrio sp.</title>
        <authorList>
            <person name="Bidzhieva S.K."/>
            <person name="Tourova T.P."/>
            <person name="Grouzdev D.S."/>
            <person name="Beletsky A.V."/>
            <person name="Sokolova D.S."/>
            <person name="Samigullina S.R."/>
            <person name="Poltaraus A.B."/>
            <person name="Avtukh A.N."/>
            <person name="Tereshina V.M."/>
            <person name="Zhaparov N.S."/>
            <person name="Mardanov A.V."/>
            <person name="Nazina T.N."/>
        </authorList>
    </citation>
    <scope>NUCLEOTIDE SEQUENCE [LARGE SCALE GENOMIC DNA]</scope>
    <source>
        <strain evidence="2 3">9FUS</strain>
    </source>
</reference>
<evidence type="ECO:0000313" key="3">
    <source>
        <dbReference type="Proteomes" id="UP001568698"/>
    </source>
</evidence>
<feature type="domain" description="Glycine-rich" evidence="1">
    <location>
        <begin position="123"/>
        <end position="308"/>
    </location>
</feature>
<evidence type="ECO:0000259" key="1">
    <source>
        <dbReference type="Pfam" id="PF21722"/>
    </source>
</evidence>
<proteinExistence type="predicted"/>
<organism evidence="2 3">
    <name type="scientific">Pseudodesulfovibrio karagichevae</name>
    <dbReference type="NCBI Taxonomy" id="3239305"/>
    <lineage>
        <taxon>Bacteria</taxon>
        <taxon>Pseudomonadati</taxon>
        <taxon>Thermodesulfobacteriota</taxon>
        <taxon>Desulfovibrionia</taxon>
        <taxon>Desulfovibrionales</taxon>
        <taxon>Desulfovibrionaceae</taxon>
    </lineage>
</organism>
<sequence length="311" mass="30920">MSESTLHRSFKGRQIHVPHSFEFANAAQREASGDYVSTDLYKLALQLDDKSLWQLTAVTPTWKEVGVQLPFEATGDLLFRGENGVLVRLPIGADGKILGAVSGLPGWVDGGAGVIGVTELTASQTVTVPAGAKAALVDLVGGGAGGANAYISYTYWSSGGGGGCGEHLLGLAVNLTPGDELTCTIGVGGAANNNGGATSFGSYLTAEGGTCTPGSPAGVNGDPVIGTDGYKLSSGFQSVPGAGVTIEGSGNYKGGDGAAPWKEGTVAKGTEYTGAAANGHGCGGAGGGTHIPNVYNGGPGSDGRMTIIWLG</sequence>
<name>A0ABV4K4U0_9BACT</name>
<dbReference type="Proteomes" id="UP001568698">
    <property type="component" value="Unassembled WGS sequence"/>
</dbReference>
<protein>
    <recommendedName>
        <fullName evidence="1">Glycine-rich domain-containing protein</fullName>
    </recommendedName>
</protein>
<dbReference type="InterPro" id="IPR049304">
    <property type="entry name" value="Gly_rich_dom"/>
</dbReference>
<accession>A0ABV4K4U0</accession>
<comment type="caution">
    <text evidence="2">The sequence shown here is derived from an EMBL/GenBank/DDBJ whole genome shotgun (WGS) entry which is preliminary data.</text>
</comment>
<evidence type="ECO:0000313" key="2">
    <source>
        <dbReference type="EMBL" id="MEZ7197035.1"/>
    </source>
</evidence>
<gene>
    <name evidence="2" type="ORF">AB6M95_09775</name>
</gene>
<dbReference type="Pfam" id="PF21722">
    <property type="entry name" value="Gly_rich_2"/>
    <property type="match status" value="1"/>
</dbReference>
<keyword evidence="3" id="KW-1185">Reference proteome</keyword>
<dbReference type="RefSeq" id="WP_371386554.1">
    <property type="nucleotide sequence ID" value="NZ_JBGLYH010000023.1"/>
</dbReference>